<dbReference type="AlphaFoldDB" id="A0A0D2NIF5"/>
<dbReference type="EMBL" id="KK100621">
    <property type="protein sequence ID" value="KIZ04696.1"/>
    <property type="molecule type" value="Genomic_DNA"/>
</dbReference>
<dbReference type="OrthoDB" id="10612690at2759"/>
<protein>
    <submittedName>
        <fullName evidence="2">Uncharacterized protein</fullName>
    </submittedName>
</protein>
<feature type="region of interest" description="Disordered" evidence="1">
    <location>
        <begin position="301"/>
        <end position="362"/>
    </location>
</feature>
<sequence>MQGGAAAPPAAAAAGPGAAKMAMDEDELVSNLLSQLGQPAVKLEPSEAAAVVPAAAALPGAPRPPRRAASSGASVATAGRGDAPAVKASMLAPTPAIALATASAATAAAPALAPAPAPTPGVAGARAAPAHGRNDASSGDSAPGTSHDGALSSGAMRADAGGGGGASASGFAAGADGPCRQQQVFSLSLIRQDREAIQKATVQELWIMAQDYLLTPRPSRRTSSGAGAGSALDDPGFAAPSHARERRSSGARGLRATEKRKVELLEAELAAKMGQLQLLQQQRSWLAVREAVLNDLMRVNQSSGAQPQQGQQQQQQQQGEQQQQERQQDLSMSQQESDEAGQAARAAMPEARGAPSSPDDRGAAAAFALAAAATEAAGLGPPLPPDAWAAAAAQARGGADGKEEGAADARGLRARGVDKTAALVQASLAGIAADPELQATLKSWSVKDYLDASREYVKQYALYLQFCEEDPGSMARLEAAVARHRRQESALLVLSVDLLFAAQYRHLETGEQHSVPASHWARALERMRPPLPPGTERSQFHSMLLYQKTMKSRLDALLRRFESVNLVHNLYAVYSLNPLQWASLFVGSYPFVPSVYVELWGEALRRYLLRLADG</sequence>
<feature type="compositionally biased region" description="Low complexity" evidence="1">
    <location>
        <begin position="218"/>
        <end position="236"/>
    </location>
</feature>
<feature type="compositionally biased region" description="Low complexity" evidence="1">
    <location>
        <begin position="1"/>
        <end position="19"/>
    </location>
</feature>
<feature type="compositionally biased region" description="Low complexity" evidence="1">
    <location>
        <begin position="301"/>
        <end position="355"/>
    </location>
</feature>
<proteinExistence type="predicted"/>
<feature type="compositionally biased region" description="Low complexity" evidence="1">
    <location>
        <begin position="383"/>
        <end position="397"/>
    </location>
</feature>
<accession>A0A0D2NIF5</accession>
<dbReference type="Proteomes" id="UP000054498">
    <property type="component" value="Unassembled WGS sequence"/>
</dbReference>
<feature type="region of interest" description="Disordered" evidence="1">
    <location>
        <begin position="383"/>
        <end position="406"/>
    </location>
</feature>
<feature type="compositionally biased region" description="Low complexity" evidence="1">
    <location>
        <begin position="120"/>
        <end position="130"/>
    </location>
</feature>
<feature type="compositionally biased region" description="Polar residues" evidence="1">
    <location>
        <begin position="135"/>
        <end position="144"/>
    </location>
</feature>
<feature type="region of interest" description="Disordered" evidence="1">
    <location>
        <begin position="1"/>
        <end position="21"/>
    </location>
</feature>
<reference evidence="2 3" key="1">
    <citation type="journal article" date="2013" name="BMC Genomics">
        <title>Reconstruction of the lipid metabolism for the microalga Monoraphidium neglectum from its genome sequence reveals characteristics suitable for biofuel production.</title>
        <authorList>
            <person name="Bogen C."/>
            <person name="Al-Dilaimi A."/>
            <person name="Albersmeier A."/>
            <person name="Wichmann J."/>
            <person name="Grundmann M."/>
            <person name="Rupp O."/>
            <person name="Lauersen K.J."/>
            <person name="Blifernez-Klassen O."/>
            <person name="Kalinowski J."/>
            <person name="Goesmann A."/>
            <person name="Mussgnug J.H."/>
            <person name="Kruse O."/>
        </authorList>
    </citation>
    <scope>NUCLEOTIDE SEQUENCE [LARGE SCALE GENOMIC DNA]</scope>
    <source>
        <strain evidence="2 3">SAG 48.87</strain>
    </source>
</reference>
<keyword evidence="3" id="KW-1185">Reference proteome</keyword>
<gene>
    <name evidence="2" type="ORF">MNEG_3263</name>
</gene>
<dbReference type="KEGG" id="mng:MNEG_3263"/>
<organism evidence="2 3">
    <name type="scientific">Monoraphidium neglectum</name>
    <dbReference type="NCBI Taxonomy" id="145388"/>
    <lineage>
        <taxon>Eukaryota</taxon>
        <taxon>Viridiplantae</taxon>
        <taxon>Chlorophyta</taxon>
        <taxon>core chlorophytes</taxon>
        <taxon>Chlorophyceae</taxon>
        <taxon>CS clade</taxon>
        <taxon>Sphaeropleales</taxon>
        <taxon>Selenastraceae</taxon>
        <taxon>Monoraphidium</taxon>
    </lineage>
</organism>
<dbReference type="RefSeq" id="XP_013903715.1">
    <property type="nucleotide sequence ID" value="XM_014048261.1"/>
</dbReference>
<name>A0A0D2NIF5_9CHLO</name>
<evidence type="ECO:0000313" key="3">
    <source>
        <dbReference type="Proteomes" id="UP000054498"/>
    </source>
</evidence>
<feature type="region of interest" description="Disordered" evidence="1">
    <location>
        <begin position="57"/>
        <end position="79"/>
    </location>
</feature>
<evidence type="ECO:0000256" key="1">
    <source>
        <dbReference type="SAM" id="MobiDB-lite"/>
    </source>
</evidence>
<evidence type="ECO:0000313" key="2">
    <source>
        <dbReference type="EMBL" id="KIZ04696.1"/>
    </source>
</evidence>
<feature type="compositionally biased region" description="Low complexity" evidence="1">
    <location>
        <begin position="67"/>
        <end position="79"/>
    </location>
</feature>
<feature type="region of interest" description="Disordered" evidence="1">
    <location>
        <begin position="112"/>
        <end position="167"/>
    </location>
</feature>
<dbReference type="GeneID" id="25736141"/>
<feature type="region of interest" description="Disordered" evidence="1">
    <location>
        <begin position="218"/>
        <end position="255"/>
    </location>
</feature>